<evidence type="ECO:0000313" key="2">
    <source>
        <dbReference type="Proteomes" id="UP000027195"/>
    </source>
</evidence>
<dbReference type="InParanoid" id="A0A067MK14"/>
<dbReference type="Proteomes" id="UP000027195">
    <property type="component" value="Unassembled WGS sequence"/>
</dbReference>
<sequence length="168" mass="19483">MSAEKGDILKVPEEMTRATVRIEWSPGLFSSRRSEEYIMLVTENTTRPQNGYVIVFVQANRDNNQTGYTFTVDNSYQWGRGGDYGDRFLVLHDKDREIWSWRFCRAVLDIGSSNDYSGDYWISRAQGNVVTWSDWKDSTMNMNHMTPIEGARLHYSGSLIGNDYLHNF</sequence>
<proteinExistence type="predicted"/>
<accession>A0A067MK14</accession>
<keyword evidence="2" id="KW-1185">Reference proteome</keyword>
<dbReference type="OrthoDB" id="4537670at2759"/>
<reference evidence="2" key="1">
    <citation type="journal article" date="2014" name="Proc. Natl. Acad. Sci. U.S.A.">
        <title>Extensive sampling of basidiomycete genomes demonstrates inadequacy of the white-rot/brown-rot paradigm for wood decay fungi.</title>
        <authorList>
            <person name="Riley R."/>
            <person name="Salamov A.A."/>
            <person name="Brown D.W."/>
            <person name="Nagy L.G."/>
            <person name="Floudas D."/>
            <person name="Held B.W."/>
            <person name="Levasseur A."/>
            <person name="Lombard V."/>
            <person name="Morin E."/>
            <person name="Otillar R."/>
            <person name="Lindquist E.A."/>
            <person name="Sun H."/>
            <person name="LaButti K.M."/>
            <person name="Schmutz J."/>
            <person name="Jabbour D."/>
            <person name="Luo H."/>
            <person name="Baker S.E."/>
            <person name="Pisabarro A.G."/>
            <person name="Walton J.D."/>
            <person name="Blanchette R.A."/>
            <person name="Henrissat B."/>
            <person name="Martin F."/>
            <person name="Cullen D."/>
            <person name="Hibbett D.S."/>
            <person name="Grigoriev I.V."/>
        </authorList>
    </citation>
    <scope>NUCLEOTIDE SEQUENCE [LARGE SCALE GENOMIC DNA]</scope>
    <source>
        <strain evidence="2">FD-172 SS1</strain>
    </source>
</reference>
<organism evidence="1 2">
    <name type="scientific">Botryobasidium botryosum (strain FD-172 SS1)</name>
    <dbReference type="NCBI Taxonomy" id="930990"/>
    <lineage>
        <taxon>Eukaryota</taxon>
        <taxon>Fungi</taxon>
        <taxon>Dikarya</taxon>
        <taxon>Basidiomycota</taxon>
        <taxon>Agaricomycotina</taxon>
        <taxon>Agaricomycetes</taxon>
        <taxon>Cantharellales</taxon>
        <taxon>Botryobasidiaceae</taxon>
        <taxon>Botryobasidium</taxon>
    </lineage>
</organism>
<dbReference type="HOGENOM" id="CLU_1586215_0_0_1"/>
<evidence type="ECO:0000313" key="1">
    <source>
        <dbReference type="EMBL" id="KDQ11891.1"/>
    </source>
</evidence>
<name>A0A067MK14_BOTB1</name>
<dbReference type="AlphaFoldDB" id="A0A067MK14"/>
<dbReference type="EMBL" id="KL198054">
    <property type="protein sequence ID" value="KDQ11891.1"/>
    <property type="molecule type" value="Genomic_DNA"/>
</dbReference>
<protein>
    <submittedName>
        <fullName evidence="1">Uncharacterized protein</fullName>
    </submittedName>
</protein>
<gene>
    <name evidence="1" type="ORF">BOTBODRAFT_176889</name>
</gene>